<dbReference type="Gene3D" id="3.40.50.150">
    <property type="entry name" value="Vaccinia Virus protein VP39"/>
    <property type="match status" value="1"/>
</dbReference>
<dbReference type="InterPro" id="IPR029063">
    <property type="entry name" value="SAM-dependent_MTases_sf"/>
</dbReference>
<feature type="domain" description="Methyltransferase type 11" evidence="4">
    <location>
        <begin position="49"/>
        <end position="145"/>
    </location>
</feature>
<evidence type="ECO:0000313" key="5">
    <source>
        <dbReference type="EMBL" id="MBA4496039.1"/>
    </source>
</evidence>
<dbReference type="PANTHER" id="PTHR44942:SF4">
    <property type="entry name" value="METHYLTRANSFERASE TYPE 11 DOMAIN-CONTAINING PROTEIN"/>
    <property type="match status" value="1"/>
</dbReference>
<keyword evidence="3 5" id="KW-0808">Transferase</keyword>
<dbReference type="SUPFAM" id="SSF53335">
    <property type="entry name" value="S-adenosyl-L-methionine-dependent methyltransferases"/>
    <property type="match status" value="1"/>
</dbReference>
<evidence type="ECO:0000313" key="6">
    <source>
        <dbReference type="Proteomes" id="UP000535491"/>
    </source>
</evidence>
<dbReference type="CDD" id="cd02440">
    <property type="entry name" value="AdoMet_MTases"/>
    <property type="match status" value="1"/>
</dbReference>
<evidence type="ECO:0000256" key="1">
    <source>
        <dbReference type="ARBA" id="ARBA00008361"/>
    </source>
</evidence>
<organism evidence="5 6">
    <name type="scientific">Paenactinomyces guangxiensis</name>
    <dbReference type="NCBI Taxonomy" id="1490290"/>
    <lineage>
        <taxon>Bacteria</taxon>
        <taxon>Bacillati</taxon>
        <taxon>Bacillota</taxon>
        <taxon>Bacilli</taxon>
        <taxon>Bacillales</taxon>
        <taxon>Thermoactinomycetaceae</taxon>
        <taxon>Paenactinomyces</taxon>
    </lineage>
</organism>
<dbReference type="InterPro" id="IPR013216">
    <property type="entry name" value="Methyltransf_11"/>
</dbReference>
<dbReference type="EMBL" id="JACEIQ010000022">
    <property type="protein sequence ID" value="MBA4496039.1"/>
    <property type="molecule type" value="Genomic_DNA"/>
</dbReference>
<proteinExistence type="inferred from homology"/>
<sequence length="262" mass="29650">MTDKKQLVKNQFGQTAPGYLHSEIHAKGKDLKWLTEEIIRVHPHPLLALDIATGAGHTAFALSSCVQRVVGLDLTSEMVETAKKEAERLGIQHVTWMVGDAEKISFPDRLFDIVTCRIAAHHFPSPLQAFKEVHRLLISNGLFILIDNYVPSDPEIERLYNEIELLRDPSHVHVYTLEKWSALLTEAGFSSVRPAKTWSNTIQLDGWFDRAATPLSHREKVIERLSGTPEEQQQVLGYDPKSKIPELILRKCMWVATKGETN</sequence>
<evidence type="ECO:0000256" key="3">
    <source>
        <dbReference type="ARBA" id="ARBA00022679"/>
    </source>
</evidence>
<keyword evidence="2 5" id="KW-0489">Methyltransferase</keyword>
<gene>
    <name evidence="5" type="ORF">H1191_17295</name>
</gene>
<dbReference type="PANTHER" id="PTHR44942">
    <property type="entry name" value="METHYLTRANSF_11 DOMAIN-CONTAINING PROTEIN"/>
    <property type="match status" value="1"/>
</dbReference>
<dbReference type="GO" id="GO:0032259">
    <property type="term" value="P:methylation"/>
    <property type="evidence" value="ECO:0007669"/>
    <property type="project" value="UniProtKB-KW"/>
</dbReference>
<accession>A0A7W2AAB4</accession>
<keyword evidence="6" id="KW-1185">Reference proteome</keyword>
<protein>
    <submittedName>
        <fullName evidence="5">Class I SAM-dependent methyltransferase</fullName>
    </submittedName>
</protein>
<dbReference type="GO" id="GO:0008757">
    <property type="term" value="F:S-adenosylmethionine-dependent methyltransferase activity"/>
    <property type="evidence" value="ECO:0007669"/>
    <property type="project" value="InterPro"/>
</dbReference>
<dbReference type="RefSeq" id="WP_181754090.1">
    <property type="nucleotide sequence ID" value="NZ_JACEIQ010000022.1"/>
</dbReference>
<dbReference type="AlphaFoldDB" id="A0A7W2AAB4"/>
<reference evidence="5 6" key="1">
    <citation type="submission" date="2020-07" db="EMBL/GenBank/DDBJ databases">
        <authorList>
            <person name="Feng H."/>
        </authorList>
    </citation>
    <scope>NUCLEOTIDE SEQUENCE [LARGE SCALE GENOMIC DNA]</scope>
    <source>
        <strain evidence="6">s-10</strain>
    </source>
</reference>
<dbReference type="Pfam" id="PF08241">
    <property type="entry name" value="Methyltransf_11"/>
    <property type="match status" value="1"/>
</dbReference>
<dbReference type="InterPro" id="IPR051052">
    <property type="entry name" value="Diverse_substrate_MTase"/>
</dbReference>
<comment type="caution">
    <text evidence="5">The sequence shown here is derived from an EMBL/GenBank/DDBJ whole genome shotgun (WGS) entry which is preliminary data.</text>
</comment>
<comment type="similarity">
    <text evidence="1">Belongs to the methyltransferase superfamily.</text>
</comment>
<dbReference type="Proteomes" id="UP000535491">
    <property type="component" value="Unassembled WGS sequence"/>
</dbReference>
<evidence type="ECO:0000259" key="4">
    <source>
        <dbReference type="Pfam" id="PF08241"/>
    </source>
</evidence>
<name>A0A7W2AAB4_9BACL</name>
<evidence type="ECO:0000256" key="2">
    <source>
        <dbReference type="ARBA" id="ARBA00022603"/>
    </source>
</evidence>